<reference evidence="3" key="1">
    <citation type="journal article" date="2024" name="Int. J. Syst. Evol. Microbiol.">
        <title>Polycladomyces zharkentensis sp. nov., a novel thermophilic cellulose- and starch-degrading member of the Bacillota from a geothermal aquifer in Kazakhstan.</title>
        <authorList>
            <person name="Mashzhan A."/>
            <person name="Kistaubayeva A."/>
            <person name="Javier-Lopez R."/>
            <person name="Bissenova U."/>
            <person name="Bissenbay A."/>
            <person name="Birkeland N.K."/>
        </authorList>
    </citation>
    <scope>NUCLEOTIDE SEQUENCE</scope>
    <source>
        <strain evidence="3">ZKZ2T</strain>
    </source>
</reference>
<dbReference type="PANTHER" id="PTHR42693">
    <property type="entry name" value="ARYLSULFATASE FAMILY MEMBER"/>
    <property type="match status" value="1"/>
</dbReference>
<accession>A0ABS2WIU4</accession>
<comment type="similarity">
    <text evidence="1">Belongs to the sulfatase family.</text>
</comment>
<sequence>MKILMIAIDTLRADRLGCYGYNKPNMTPHIDQLAKNGVLFERCIAENNVTQSSFVTMMTGKSPYQHGIVNMKPTTISSRLIPLSQILKKNGYRTAAVDCNTRITGKFNPWFKQGYQTYIDPAGPGKTHLTVPAHEINRHALGWLQNHRREKDWFLFVHYWDPHFPYLPQPSFSRMHVRSPRQLQQAPGLNTVLREPLWSFIRRWSKEINNPQHINELYDAAVSQADDAVGQLVSHLRDWGIWENTLVILVSDHGESLGEHRIYYDHHGLYEPTIHVPLILSCPAKLPAQRRIPDLVQHADLLPTILDIAGIPIPRHIQPLDGFSMVPTIKGKAKNVRPFAISCEANWQLKRSIRTPHWKLIQSLEPDVYGNPRYELYNLKLDPKETKNLIQRAPKVAKRLHANMTRWIRLKLTKYKRKDPLSRGVKVRLHRQTAAEEEKVKKRLSELGY</sequence>
<proteinExistence type="inferred from homology"/>
<gene>
    <name evidence="3" type="ORF">JQC72_08070</name>
</gene>
<dbReference type="PANTHER" id="PTHR42693:SF33">
    <property type="entry name" value="ARYLSULFATASE"/>
    <property type="match status" value="1"/>
</dbReference>
<dbReference type="InterPro" id="IPR050738">
    <property type="entry name" value="Sulfatase"/>
</dbReference>
<dbReference type="Gene3D" id="3.40.720.10">
    <property type="entry name" value="Alkaline Phosphatase, subunit A"/>
    <property type="match status" value="1"/>
</dbReference>
<dbReference type="SUPFAM" id="SSF53649">
    <property type="entry name" value="Alkaline phosphatase-like"/>
    <property type="match status" value="1"/>
</dbReference>
<dbReference type="InterPro" id="IPR000917">
    <property type="entry name" value="Sulfatase_N"/>
</dbReference>
<evidence type="ECO:0000259" key="2">
    <source>
        <dbReference type="Pfam" id="PF00884"/>
    </source>
</evidence>
<dbReference type="Proteomes" id="UP001177120">
    <property type="component" value="Unassembled WGS sequence"/>
</dbReference>
<feature type="domain" description="Sulfatase N-terminal" evidence="2">
    <location>
        <begin position="3"/>
        <end position="311"/>
    </location>
</feature>
<comment type="caution">
    <text evidence="3">The sequence shown here is derived from an EMBL/GenBank/DDBJ whole genome shotgun (WGS) entry which is preliminary data.</text>
</comment>
<evidence type="ECO:0000256" key="1">
    <source>
        <dbReference type="ARBA" id="ARBA00008779"/>
    </source>
</evidence>
<dbReference type="RefSeq" id="WP_205494617.1">
    <property type="nucleotide sequence ID" value="NZ_JAFHAP010000008.1"/>
</dbReference>
<evidence type="ECO:0000313" key="4">
    <source>
        <dbReference type="Proteomes" id="UP001177120"/>
    </source>
</evidence>
<organism evidence="3 4">
    <name type="scientific">Polycladomyces zharkentensis</name>
    <dbReference type="NCBI Taxonomy" id="2807616"/>
    <lineage>
        <taxon>Bacteria</taxon>
        <taxon>Bacillati</taxon>
        <taxon>Bacillota</taxon>
        <taxon>Bacilli</taxon>
        <taxon>Bacillales</taxon>
        <taxon>Thermoactinomycetaceae</taxon>
        <taxon>Polycladomyces</taxon>
    </lineage>
</organism>
<name>A0ABS2WIU4_9BACL</name>
<dbReference type="EMBL" id="JAFHAP010000008">
    <property type="protein sequence ID" value="MBN2909482.1"/>
    <property type="molecule type" value="Genomic_DNA"/>
</dbReference>
<evidence type="ECO:0000313" key="3">
    <source>
        <dbReference type="EMBL" id="MBN2909482.1"/>
    </source>
</evidence>
<keyword evidence="4" id="KW-1185">Reference proteome</keyword>
<dbReference type="CDD" id="cd16148">
    <property type="entry name" value="sulfatase_like"/>
    <property type="match status" value="1"/>
</dbReference>
<protein>
    <submittedName>
        <fullName evidence="3">Sulfatase</fullName>
    </submittedName>
</protein>
<dbReference type="InterPro" id="IPR017850">
    <property type="entry name" value="Alkaline_phosphatase_core_sf"/>
</dbReference>
<dbReference type="Pfam" id="PF00884">
    <property type="entry name" value="Sulfatase"/>
    <property type="match status" value="1"/>
</dbReference>